<dbReference type="Proteomes" id="UP001319874">
    <property type="component" value="Chromosome 4"/>
</dbReference>
<dbReference type="Gene3D" id="1.20.120.50">
    <property type="entry name" value="Hemerythrin-like"/>
    <property type="match status" value="1"/>
</dbReference>
<dbReference type="PANTHER" id="PTHR37164">
    <property type="entry name" value="BACTERIOHEMERYTHRIN"/>
    <property type="match status" value="1"/>
</dbReference>
<reference evidence="6 7" key="1">
    <citation type="journal article" date="2022" name="Front. Microbiol.">
        <title>Identification and characterization of a novel class of self-sufficient cytochrome P450 hydroxylase involved in cyclohexanecarboxylate degradation in Paraburkholderia terrae strain KU-64.</title>
        <authorList>
            <person name="Yamamoto T."/>
            <person name="Hasegawa Y."/>
            <person name="Iwaki H."/>
        </authorList>
    </citation>
    <scope>NUCLEOTIDE SEQUENCE [LARGE SCALE GENOMIC DNA]</scope>
    <source>
        <strain evidence="6 7">KU-64</strain>
    </source>
</reference>
<dbReference type="PROSITE" id="PS00550">
    <property type="entry name" value="HEMERYTHRINS"/>
    <property type="match status" value="1"/>
</dbReference>
<accession>A0ABM7UA26</accession>
<dbReference type="InterPro" id="IPR035938">
    <property type="entry name" value="Hemerythrin-like_sf"/>
</dbReference>
<dbReference type="NCBIfam" id="TIGR02481">
    <property type="entry name" value="hemeryth_dom"/>
    <property type="match status" value="1"/>
</dbReference>
<keyword evidence="3" id="KW-0479">Metal-binding</keyword>
<evidence type="ECO:0000259" key="5">
    <source>
        <dbReference type="Pfam" id="PF01814"/>
    </source>
</evidence>
<evidence type="ECO:0000256" key="2">
    <source>
        <dbReference type="ARBA" id="ARBA00022621"/>
    </source>
</evidence>
<proteinExistence type="inferred from homology"/>
<evidence type="ECO:0000256" key="4">
    <source>
        <dbReference type="ARBA" id="ARBA00023004"/>
    </source>
</evidence>
<dbReference type="InterPro" id="IPR012827">
    <property type="entry name" value="Hemerythrin_metal-bd"/>
</dbReference>
<evidence type="ECO:0000313" key="7">
    <source>
        <dbReference type="Proteomes" id="UP001319874"/>
    </source>
</evidence>
<dbReference type="InterPro" id="IPR050669">
    <property type="entry name" value="Hemerythrin"/>
</dbReference>
<sequence>MEWNDSMTLGYEPMDMIHREFVGCVANLQQCADAEVPVMLDRMIEHLHSHFSEENEIMIKHEFPPKDCHIDEHAAVLRSAVEVRLCVARGDHAEARSFAKALAKWFPGHADYMDAALAHWIVKRLHGGKPLVFRREAHVDGALKLDSHD</sequence>
<keyword evidence="2" id="KW-0561">Oxygen transport</keyword>
<dbReference type="CDD" id="cd12107">
    <property type="entry name" value="Hemerythrin"/>
    <property type="match status" value="1"/>
</dbReference>
<keyword evidence="4" id="KW-0408">Iron</keyword>
<dbReference type="InterPro" id="IPR016131">
    <property type="entry name" value="Haemerythrin_Fe_BS"/>
</dbReference>
<name>A0ABM7UA26_9BURK</name>
<evidence type="ECO:0000256" key="3">
    <source>
        <dbReference type="ARBA" id="ARBA00022723"/>
    </source>
</evidence>
<comment type="similarity">
    <text evidence="1">Belongs to the hemerythrin family.</text>
</comment>
<dbReference type="InterPro" id="IPR012312">
    <property type="entry name" value="Hemerythrin-like"/>
</dbReference>
<dbReference type="PANTHER" id="PTHR37164:SF1">
    <property type="entry name" value="BACTERIOHEMERYTHRIN"/>
    <property type="match status" value="1"/>
</dbReference>
<evidence type="ECO:0000313" key="6">
    <source>
        <dbReference type="EMBL" id="BCZ84745.1"/>
    </source>
</evidence>
<dbReference type="SUPFAM" id="SSF47188">
    <property type="entry name" value="Hemerythrin-like"/>
    <property type="match status" value="1"/>
</dbReference>
<protein>
    <recommendedName>
        <fullName evidence="5">Hemerythrin-like domain-containing protein</fullName>
    </recommendedName>
</protein>
<keyword evidence="2" id="KW-0813">Transport</keyword>
<dbReference type="Pfam" id="PF01814">
    <property type="entry name" value="Hemerythrin"/>
    <property type="match status" value="1"/>
</dbReference>
<keyword evidence="7" id="KW-1185">Reference proteome</keyword>
<evidence type="ECO:0000256" key="1">
    <source>
        <dbReference type="ARBA" id="ARBA00010587"/>
    </source>
</evidence>
<feature type="domain" description="Hemerythrin-like" evidence="5">
    <location>
        <begin position="10"/>
        <end position="117"/>
    </location>
</feature>
<dbReference type="EMBL" id="AP024958">
    <property type="protein sequence ID" value="BCZ84745.1"/>
    <property type="molecule type" value="Genomic_DNA"/>
</dbReference>
<organism evidence="6 7">
    <name type="scientific">Paraburkholderia terrae</name>
    <dbReference type="NCBI Taxonomy" id="311230"/>
    <lineage>
        <taxon>Bacteria</taxon>
        <taxon>Pseudomonadati</taxon>
        <taxon>Pseudomonadota</taxon>
        <taxon>Betaproteobacteria</taxon>
        <taxon>Burkholderiales</taxon>
        <taxon>Burkholderiaceae</taxon>
        <taxon>Paraburkholderia</taxon>
    </lineage>
</organism>
<gene>
    <name evidence="6" type="ORF">PTKU64_84200</name>
</gene>